<dbReference type="Gene3D" id="1.25.40.20">
    <property type="entry name" value="Ankyrin repeat-containing domain"/>
    <property type="match status" value="1"/>
</dbReference>
<dbReference type="PANTHER" id="PTHR36024">
    <property type="entry name" value="ANKYRIN REPEAT PROTEIN SKIP35"/>
    <property type="match status" value="1"/>
</dbReference>
<gene>
    <name evidence="2" type="ORF">LUZ63_017498</name>
</gene>
<sequence>MNQSYSNSRDRSVIDCIEMEIDTNKAFVKEEEQSDQMCTNIEMDTNTDNQVSLIQDSHISKISKKHRSQSADFTEQPEFEIKKREPKKQEGRLSRHDRIEVGRSFQKAVSLRDWEKSEELILSADSHTLNDVLCIAVDSIWFLSSREELHQITRLIRKIVANGASDFTRATLRTSFLASCVSTCQGKNMSLTDAVTIMGQRLHERLEDCHGDEVLKVEAGTKVQKFTEWALRCIGSHARPRGLKNPRGIHHVTVMEVQLQLAAFKSFLDLADNQITGKDFTEAFDAACFPLTLFSNSFEPGWVVSVSAGAVEGLLEMLVEGGADNVNQCFLEASRFGSTELVQILLQIAQRNSLDIDVDLALGFASHYAKIPTMEFLVDGGGASAFLGPLMRAAERGSVTVVEWFVSRGCRDMELCLAVTAAAAASQLSVVSFLLPHVPRQVLAALSLEILKAAADRCAVSNSNTRSFDGVAFLLRSDFLGDPAATYAVADSIARSEDGVVMPELRSFLQEHWSEEAYEKGVRCGQEHFVNLVRILERGEMPVGLRDLPRALVVAIGYLPLYRECVEAGGPLLPQSLRGQLVEAVNRLSDRPVDKRCESKELLAILEHHLPVFLI</sequence>
<protein>
    <recommendedName>
        <fullName evidence="4">Ankyrin repeat protein SKIP35-like</fullName>
    </recommendedName>
</protein>
<comment type="caution">
    <text evidence="2">The sequence shown here is derived from an EMBL/GenBank/DDBJ whole genome shotgun (WGS) entry which is preliminary data.</text>
</comment>
<name>A0A9Q0C2K2_9POAL</name>
<dbReference type="OrthoDB" id="1892624at2759"/>
<dbReference type="EMBL" id="JAMQYH010000005">
    <property type="protein sequence ID" value="KAJ1686108.1"/>
    <property type="molecule type" value="Genomic_DNA"/>
</dbReference>
<dbReference type="SUPFAM" id="SSF48403">
    <property type="entry name" value="Ankyrin repeat"/>
    <property type="match status" value="1"/>
</dbReference>
<dbReference type="PANTHER" id="PTHR36024:SF1">
    <property type="entry name" value="OS11G0246900 PROTEIN"/>
    <property type="match status" value="1"/>
</dbReference>
<dbReference type="Proteomes" id="UP001151287">
    <property type="component" value="Unassembled WGS sequence"/>
</dbReference>
<keyword evidence="3" id="KW-1185">Reference proteome</keyword>
<feature type="compositionally biased region" description="Basic and acidic residues" evidence="1">
    <location>
        <begin position="79"/>
        <end position="94"/>
    </location>
</feature>
<proteinExistence type="predicted"/>
<organism evidence="2 3">
    <name type="scientific">Rhynchospora breviuscula</name>
    <dbReference type="NCBI Taxonomy" id="2022672"/>
    <lineage>
        <taxon>Eukaryota</taxon>
        <taxon>Viridiplantae</taxon>
        <taxon>Streptophyta</taxon>
        <taxon>Embryophyta</taxon>
        <taxon>Tracheophyta</taxon>
        <taxon>Spermatophyta</taxon>
        <taxon>Magnoliopsida</taxon>
        <taxon>Liliopsida</taxon>
        <taxon>Poales</taxon>
        <taxon>Cyperaceae</taxon>
        <taxon>Cyperoideae</taxon>
        <taxon>Rhynchosporeae</taxon>
        <taxon>Rhynchospora</taxon>
    </lineage>
</organism>
<reference evidence="2" key="1">
    <citation type="journal article" date="2022" name="Cell">
        <title>Repeat-based holocentromeres influence genome architecture and karyotype evolution.</title>
        <authorList>
            <person name="Hofstatter P.G."/>
            <person name="Thangavel G."/>
            <person name="Lux T."/>
            <person name="Neumann P."/>
            <person name="Vondrak T."/>
            <person name="Novak P."/>
            <person name="Zhang M."/>
            <person name="Costa L."/>
            <person name="Castellani M."/>
            <person name="Scott A."/>
            <person name="Toegelov H."/>
            <person name="Fuchs J."/>
            <person name="Mata-Sucre Y."/>
            <person name="Dias Y."/>
            <person name="Vanzela A.L.L."/>
            <person name="Huettel B."/>
            <person name="Almeida C.C.S."/>
            <person name="Simkova H."/>
            <person name="Souza G."/>
            <person name="Pedrosa-Harand A."/>
            <person name="Macas J."/>
            <person name="Mayer K.F.X."/>
            <person name="Houben A."/>
            <person name="Marques A."/>
        </authorList>
    </citation>
    <scope>NUCLEOTIDE SEQUENCE</scope>
    <source>
        <strain evidence="2">RhyBre1mFocal</strain>
    </source>
</reference>
<evidence type="ECO:0008006" key="4">
    <source>
        <dbReference type="Google" id="ProtNLM"/>
    </source>
</evidence>
<dbReference type="InterPro" id="IPR044956">
    <property type="entry name" value="SKIP35"/>
</dbReference>
<feature type="region of interest" description="Disordered" evidence="1">
    <location>
        <begin position="61"/>
        <end position="94"/>
    </location>
</feature>
<evidence type="ECO:0000313" key="3">
    <source>
        <dbReference type="Proteomes" id="UP001151287"/>
    </source>
</evidence>
<evidence type="ECO:0000313" key="2">
    <source>
        <dbReference type="EMBL" id="KAJ1686108.1"/>
    </source>
</evidence>
<dbReference type="InterPro" id="IPR036770">
    <property type="entry name" value="Ankyrin_rpt-contain_sf"/>
</dbReference>
<dbReference type="AlphaFoldDB" id="A0A9Q0C2K2"/>
<evidence type="ECO:0000256" key="1">
    <source>
        <dbReference type="SAM" id="MobiDB-lite"/>
    </source>
</evidence>
<accession>A0A9Q0C2K2</accession>